<sequence>MFRRSAAVVVALAVTLGATACQPEPTPTPTGPAFASEDEAFAAAEETYRAYVDALNQVDLSDPETFEAVYAWTTGEANAGARKSFSEMHAEGWTVSGVSAFDGFTPSAFSPSTPTSIVTAEVCLDVSNVDVTDASGQSVVPESRKDRQPAIVTFAAADSATSLAISTSEATESAACS</sequence>
<protein>
    <recommendedName>
        <fullName evidence="4">Lipoprotein</fullName>
    </recommendedName>
</protein>
<gene>
    <name evidence="2" type="ORF">GCM10009807_15150</name>
</gene>
<evidence type="ECO:0000313" key="2">
    <source>
        <dbReference type="EMBL" id="GAA1671989.1"/>
    </source>
</evidence>
<keyword evidence="1" id="KW-0732">Signal</keyword>
<keyword evidence="3" id="KW-1185">Reference proteome</keyword>
<name>A0ABN2GIT9_9MICO</name>
<accession>A0ABN2GIT9</accession>
<evidence type="ECO:0000256" key="1">
    <source>
        <dbReference type="SAM" id="SignalP"/>
    </source>
</evidence>
<feature type="chain" id="PRO_5046137068" description="Lipoprotein" evidence="1">
    <location>
        <begin position="21"/>
        <end position="177"/>
    </location>
</feature>
<organism evidence="2 3">
    <name type="scientific">Microbacterium lacus</name>
    <dbReference type="NCBI Taxonomy" id="415217"/>
    <lineage>
        <taxon>Bacteria</taxon>
        <taxon>Bacillati</taxon>
        <taxon>Actinomycetota</taxon>
        <taxon>Actinomycetes</taxon>
        <taxon>Micrococcales</taxon>
        <taxon>Microbacteriaceae</taxon>
        <taxon>Microbacterium</taxon>
    </lineage>
</organism>
<comment type="caution">
    <text evidence="2">The sequence shown here is derived from an EMBL/GenBank/DDBJ whole genome shotgun (WGS) entry which is preliminary data.</text>
</comment>
<reference evidence="2 3" key="1">
    <citation type="journal article" date="2019" name="Int. J. Syst. Evol. Microbiol.">
        <title>The Global Catalogue of Microorganisms (GCM) 10K type strain sequencing project: providing services to taxonomists for standard genome sequencing and annotation.</title>
        <authorList>
            <consortium name="The Broad Institute Genomics Platform"/>
            <consortium name="The Broad Institute Genome Sequencing Center for Infectious Disease"/>
            <person name="Wu L."/>
            <person name="Ma J."/>
        </authorList>
    </citation>
    <scope>NUCLEOTIDE SEQUENCE [LARGE SCALE GENOMIC DNA]</scope>
    <source>
        <strain evidence="2 3">JCM 15575</strain>
    </source>
</reference>
<evidence type="ECO:0000313" key="3">
    <source>
        <dbReference type="Proteomes" id="UP001500596"/>
    </source>
</evidence>
<evidence type="ECO:0008006" key="4">
    <source>
        <dbReference type="Google" id="ProtNLM"/>
    </source>
</evidence>
<dbReference type="RefSeq" id="WP_344053191.1">
    <property type="nucleotide sequence ID" value="NZ_BAAAPK010000001.1"/>
</dbReference>
<dbReference type="EMBL" id="BAAAPK010000001">
    <property type="protein sequence ID" value="GAA1671989.1"/>
    <property type="molecule type" value="Genomic_DNA"/>
</dbReference>
<feature type="signal peptide" evidence="1">
    <location>
        <begin position="1"/>
        <end position="20"/>
    </location>
</feature>
<proteinExistence type="predicted"/>
<dbReference type="PROSITE" id="PS51257">
    <property type="entry name" value="PROKAR_LIPOPROTEIN"/>
    <property type="match status" value="1"/>
</dbReference>
<dbReference type="Proteomes" id="UP001500596">
    <property type="component" value="Unassembled WGS sequence"/>
</dbReference>